<organism evidence="2 3">
    <name type="scientific">Mycena rosella</name>
    <name type="common">Pink bonnet</name>
    <name type="synonym">Agaricus rosellus</name>
    <dbReference type="NCBI Taxonomy" id="1033263"/>
    <lineage>
        <taxon>Eukaryota</taxon>
        <taxon>Fungi</taxon>
        <taxon>Dikarya</taxon>
        <taxon>Basidiomycota</taxon>
        <taxon>Agaricomycotina</taxon>
        <taxon>Agaricomycetes</taxon>
        <taxon>Agaricomycetidae</taxon>
        <taxon>Agaricales</taxon>
        <taxon>Marasmiineae</taxon>
        <taxon>Mycenaceae</taxon>
        <taxon>Mycena</taxon>
    </lineage>
</organism>
<reference evidence="2" key="1">
    <citation type="submission" date="2023-03" db="EMBL/GenBank/DDBJ databases">
        <title>Massive genome expansion in bonnet fungi (Mycena s.s.) driven by repeated elements and novel gene families across ecological guilds.</title>
        <authorList>
            <consortium name="Lawrence Berkeley National Laboratory"/>
            <person name="Harder C.B."/>
            <person name="Miyauchi S."/>
            <person name="Viragh M."/>
            <person name="Kuo A."/>
            <person name="Thoen E."/>
            <person name="Andreopoulos B."/>
            <person name="Lu D."/>
            <person name="Skrede I."/>
            <person name="Drula E."/>
            <person name="Henrissat B."/>
            <person name="Morin E."/>
            <person name="Kohler A."/>
            <person name="Barry K."/>
            <person name="LaButti K."/>
            <person name="Morin E."/>
            <person name="Salamov A."/>
            <person name="Lipzen A."/>
            <person name="Mereny Z."/>
            <person name="Hegedus B."/>
            <person name="Baldrian P."/>
            <person name="Stursova M."/>
            <person name="Weitz H."/>
            <person name="Taylor A."/>
            <person name="Grigoriev I.V."/>
            <person name="Nagy L.G."/>
            <person name="Martin F."/>
            <person name="Kauserud H."/>
        </authorList>
    </citation>
    <scope>NUCLEOTIDE SEQUENCE</scope>
    <source>
        <strain evidence="2">CBHHK067</strain>
    </source>
</reference>
<sequence>MATRGLQICPHTCGCDATPEAFAIACRSPAWLGRCPIYGTAADMTNHLTRDLHHSCRTSCPLYDSTRTFGRDLTPQELEAWVPYIGHLDQFRPHIPPHFQHLVVPEGRDPSSLPHHPLFSLPHAPPAKYDEFFASFASKPSPLPKRGGTRITLGSILPDVSSTSNQTYEGFFSSYSGLRTKPTPSPAVGAEQAPSSSSVDSIAVAKRLLAALDMKPSPAPPEKSGPPRPEKSQAYASNIRVLNFADPVPQTYDDFFGPRTAAAVGAASTRFFQWNPPPGSHVGAPAPRTPVLPPPAPTPPPAPLPPPPPPPIRDLAAFERILAATSAETLRTAVLAAYTEVPAAAELFWARLSTTAAVPDGSLHLVARHQVCRHCAEEFDTADPAAQCTWHHGAAVLDPQWAPYPAPPPPPDPQRMHMYFWDCCGARLSA</sequence>
<dbReference type="PANTHER" id="PTHR45691">
    <property type="entry name" value="PROTEIN DIAPHANOUS"/>
    <property type="match status" value="1"/>
</dbReference>
<feature type="compositionally biased region" description="Pro residues" evidence="1">
    <location>
        <begin position="287"/>
        <end position="310"/>
    </location>
</feature>
<dbReference type="EMBL" id="JARKIE010000219">
    <property type="protein sequence ID" value="KAJ7664851.1"/>
    <property type="molecule type" value="Genomic_DNA"/>
</dbReference>
<evidence type="ECO:0000256" key="1">
    <source>
        <dbReference type="SAM" id="MobiDB-lite"/>
    </source>
</evidence>
<feature type="non-terminal residue" evidence="2">
    <location>
        <position position="1"/>
    </location>
</feature>
<dbReference type="PANTHER" id="PTHR45691:SF6">
    <property type="entry name" value="PROTEIN DIAPHANOUS"/>
    <property type="match status" value="1"/>
</dbReference>
<protein>
    <submittedName>
        <fullName evidence="2">Uncharacterized protein</fullName>
    </submittedName>
</protein>
<dbReference type="AlphaFoldDB" id="A0AAD7G3W2"/>
<accession>A0AAD7G3W2</accession>
<evidence type="ECO:0000313" key="3">
    <source>
        <dbReference type="Proteomes" id="UP001221757"/>
    </source>
</evidence>
<name>A0AAD7G3W2_MYCRO</name>
<comment type="caution">
    <text evidence="2">The sequence shown here is derived from an EMBL/GenBank/DDBJ whole genome shotgun (WGS) entry which is preliminary data.</text>
</comment>
<evidence type="ECO:0000313" key="2">
    <source>
        <dbReference type="EMBL" id="KAJ7664851.1"/>
    </source>
</evidence>
<dbReference type="Proteomes" id="UP001221757">
    <property type="component" value="Unassembled WGS sequence"/>
</dbReference>
<proteinExistence type="predicted"/>
<gene>
    <name evidence="2" type="ORF">B0H17DRAFT_1336619</name>
</gene>
<keyword evidence="3" id="KW-1185">Reference proteome</keyword>
<dbReference type="GO" id="GO:0005884">
    <property type="term" value="C:actin filament"/>
    <property type="evidence" value="ECO:0007669"/>
    <property type="project" value="TreeGrafter"/>
</dbReference>
<dbReference type="InterPro" id="IPR051412">
    <property type="entry name" value="Formin_Homology_Diaphanous_sf"/>
</dbReference>
<dbReference type="GO" id="GO:0030041">
    <property type="term" value="P:actin filament polymerization"/>
    <property type="evidence" value="ECO:0007669"/>
    <property type="project" value="TreeGrafter"/>
</dbReference>
<feature type="region of interest" description="Disordered" evidence="1">
    <location>
        <begin position="276"/>
        <end position="310"/>
    </location>
</feature>